<keyword evidence="2" id="KW-1185">Reference proteome</keyword>
<evidence type="ECO:0000313" key="1">
    <source>
        <dbReference type="EMBL" id="KAK3385253.1"/>
    </source>
</evidence>
<reference evidence="1" key="1">
    <citation type="journal article" date="2023" name="Mol. Phylogenet. Evol.">
        <title>Genome-scale phylogeny and comparative genomics of the fungal order Sordariales.</title>
        <authorList>
            <person name="Hensen N."/>
            <person name="Bonometti L."/>
            <person name="Westerberg I."/>
            <person name="Brannstrom I.O."/>
            <person name="Guillou S."/>
            <person name="Cros-Aarteil S."/>
            <person name="Calhoun S."/>
            <person name="Haridas S."/>
            <person name="Kuo A."/>
            <person name="Mondo S."/>
            <person name="Pangilinan J."/>
            <person name="Riley R."/>
            <person name="LaButti K."/>
            <person name="Andreopoulos B."/>
            <person name="Lipzen A."/>
            <person name="Chen C."/>
            <person name="Yan M."/>
            <person name="Daum C."/>
            <person name="Ng V."/>
            <person name="Clum A."/>
            <person name="Steindorff A."/>
            <person name="Ohm R.A."/>
            <person name="Martin F."/>
            <person name="Silar P."/>
            <person name="Natvig D.O."/>
            <person name="Lalanne C."/>
            <person name="Gautier V."/>
            <person name="Ament-Velasquez S.L."/>
            <person name="Kruys A."/>
            <person name="Hutchinson M.I."/>
            <person name="Powell A.J."/>
            <person name="Barry K."/>
            <person name="Miller A.N."/>
            <person name="Grigoriev I.V."/>
            <person name="Debuchy R."/>
            <person name="Gladieux P."/>
            <person name="Hiltunen Thoren M."/>
            <person name="Johannesson H."/>
        </authorList>
    </citation>
    <scope>NUCLEOTIDE SEQUENCE</scope>
    <source>
        <strain evidence="1">CBS 232.78</strain>
    </source>
</reference>
<gene>
    <name evidence="1" type="ORF">B0H63DRAFT_472614</name>
</gene>
<sequence>MMPCRTTFSVCLLCQATHCNRNGTPWWPTPLGSPCNIVHWWSTRSPKRCSPSNPPSAHCHGIGGMFLTRHCSWRS</sequence>
<dbReference type="EMBL" id="JAULSW010000004">
    <property type="protein sequence ID" value="KAK3385253.1"/>
    <property type="molecule type" value="Genomic_DNA"/>
</dbReference>
<name>A0AAE0TZD2_9PEZI</name>
<organism evidence="1 2">
    <name type="scientific">Podospora didyma</name>
    <dbReference type="NCBI Taxonomy" id="330526"/>
    <lineage>
        <taxon>Eukaryota</taxon>
        <taxon>Fungi</taxon>
        <taxon>Dikarya</taxon>
        <taxon>Ascomycota</taxon>
        <taxon>Pezizomycotina</taxon>
        <taxon>Sordariomycetes</taxon>
        <taxon>Sordariomycetidae</taxon>
        <taxon>Sordariales</taxon>
        <taxon>Podosporaceae</taxon>
        <taxon>Podospora</taxon>
    </lineage>
</organism>
<reference evidence="1" key="2">
    <citation type="submission" date="2023-06" db="EMBL/GenBank/DDBJ databases">
        <authorList>
            <consortium name="Lawrence Berkeley National Laboratory"/>
            <person name="Haridas S."/>
            <person name="Hensen N."/>
            <person name="Bonometti L."/>
            <person name="Westerberg I."/>
            <person name="Brannstrom I.O."/>
            <person name="Guillou S."/>
            <person name="Cros-Aarteil S."/>
            <person name="Calhoun S."/>
            <person name="Kuo A."/>
            <person name="Mondo S."/>
            <person name="Pangilinan J."/>
            <person name="Riley R."/>
            <person name="LaButti K."/>
            <person name="Andreopoulos B."/>
            <person name="Lipzen A."/>
            <person name="Chen C."/>
            <person name="Yanf M."/>
            <person name="Daum C."/>
            <person name="Ng V."/>
            <person name="Clum A."/>
            <person name="Steindorff A."/>
            <person name="Ohm R."/>
            <person name="Martin F."/>
            <person name="Silar P."/>
            <person name="Natvig D."/>
            <person name="Lalanne C."/>
            <person name="Gautier V."/>
            <person name="Ament-velasquez S.L."/>
            <person name="Kruys A."/>
            <person name="Hutchinson M.I."/>
            <person name="Powell A.J."/>
            <person name="Barry K."/>
            <person name="Miller A.N."/>
            <person name="Grigoriev I.V."/>
            <person name="Debuchy R."/>
            <person name="Gladieux P."/>
            <person name="Thoren M.H."/>
            <person name="Johannesson H."/>
        </authorList>
    </citation>
    <scope>NUCLEOTIDE SEQUENCE</scope>
    <source>
        <strain evidence="1">CBS 232.78</strain>
    </source>
</reference>
<comment type="caution">
    <text evidence="1">The sequence shown here is derived from an EMBL/GenBank/DDBJ whole genome shotgun (WGS) entry which is preliminary data.</text>
</comment>
<dbReference type="AlphaFoldDB" id="A0AAE0TZD2"/>
<accession>A0AAE0TZD2</accession>
<evidence type="ECO:0000313" key="2">
    <source>
        <dbReference type="Proteomes" id="UP001285441"/>
    </source>
</evidence>
<dbReference type="Proteomes" id="UP001285441">
    <property type="component" value="Unassembled WGS sequence"/>
</dbReference>
<proteinExistence type="predicted"/>
<protein>
    <submittedName>
        <fullName evidence="1">Uncharacterized protein</fullName>
    </submittedName>
</protein>